<name>A0A538T2N1_UNCEI</name>
<evidence type="ECO:0000256" key="4">
    <source>
        <dbReference type="ARBA" id="ARBA00035202"/>
    </source>
</evidence>
<evidence type="ECO:0000256" key="5">
    <source>
        <dbReference type="HAMAP-Rule" id="MF_00362"/>
    </source>
</evidence>
<dbReference type="Pfam" id="PF00466">
    <property type="entry name" value="Ribosomal_L10"/>
    <property type="match status" value="1"/>
</dbReference>
<dbReference type="SUPFAM" id="SSF160369">
    <property type="entry name" value="Ribosomal protein L10-like"/>
    <property type="match status" value="1"/>
</dbReference>
<dbReference type="Gene3D" id="6.10.250.290">
    <property type="match status" value="1"/>
</dbReference>
<accession>A0A538T2N1</accession>
<dbReference type="InterPro" id="IPR022973">
    <property type="entry name" value="Ribosomal_uL10_bac"/>
</dbReference>
<evidence type="ECO:0000313" key="7">
    <source>
        <dbReference type="Proteomes" id="UP000316852"/>
    </source>
</evidence>
<organism evidence="6 7">
    <name type="scientific">Eiseniibacteriota bacterium</name>
    <dbReference type="NCBI Taxonomy" id="2212470"/>
    <lineage>
        <taxon>Bacteria</taxon>
        <taxon>Candidatus Eiseniibacteriota</taxon>
    </lineage>
</organism>
<protein>
    <recommendedName>
        <fullName evidence="4 5">Large ribosomal subunit protein uL10</fullName>
    </recommendedName>
</protein>
<dbReference type="InterPro" id="IPR047865">
    <property type="entry name" value="Ribosomal_uL10_bac_type"/>
</dbReference>
<evidence type="ECO:0000256" key="2">
    <source>
        <dbReference type="ARBA" id="ARBA00022980"/>
    </source>
</evidence>
<sequence>MPTAEKEERVRELTEAIARSKSIVLTNFTGMNVDLVTKMRRKLRDAHVEYVVEKNTLTKLALAGRGVRELDPYLEGPTGIALGPDEIAGAKILAEFSKEFEKPALKAAYVGGQLYDADGIKILAQLPPREVLLGQFIGALRSPFQGFVGVLSGSLRQLVGTVDAIAKKKQG</sequence>
<dbReference type="GO" id="GO:0006412">
    <property type="term" value="P:translation"/>
    <property type="evidence" value="ECO:0007669"/>
    <property type="project" value="UniProtKB-UniRule"/>
</dbReference>
<dbReference type="GO" id="GO:0005840">
    <property type="term" value="C:ribosome"/>
    <property type="evidence" value="ECO:0007669"/>
    <property type="project" value="UniProtKB-KW"/>
</dbReference>
<comment type="subunit">
    <text evidence="5">Part of the ribosomal stalk of the 50S ribosomal subunit. The N-terminus interacts with L11 and the large rRNA to form the base of the stalk. The C-terminus forms an elongated spine to which L12 dimers bind in a sequential fashion forming a multimeric L10(L12)X complex.</text>
</comment>
<keyword evidence="2 5" id="KW-0689">Ribosomal protein</keyword>
<evidence type="ECO:0000256" key="1">
    <source>
        <dbReference type="ARBA" id="ARBA00008889"/>
    </source>
</evidence>
<dbReference type="HAMAP" id="MF_00362">
    <property type="entry name" value="Ribosomal_uL10"/>
    <property type="match status" value="1"/>
</dbReference>
<dbReference type="AlphaFoldDB" id="A0A538T2N1"/>
<dbReference type="Proteomes" id="UP000316852">
    <property type="component" value="Unassembled WGS sequence"/>
</dbReference>
<dbReference type="EMBL" id="VBOW01000046">
    <property type="protein sequence ID" value="TMQ57897.1"/>
    <property type="molecule type" value="Genomic_DNA"/>
</dbReference>
<dbReference type="GO" id="GO:0070180">
    <property type="term" value="F:large ribosomal subunit rRNA binding"/>
    <property type="evidence" value="ECO:0007669"/>
    <property type="project" value="UniProtKB-UniRule"/>
</dbReference>
<evidence type="ECO:0000256" key="3">
    <source>
        <dbReference type="ARBA" id="ARBA00023274"/>
    </source>
</evidence>
<gene>
    <name evidence="5" type="primary">rplJ</name>
    <name evidence="6" type="ORF">E6K76_09360</name>
</gene>
<comment type="function">
    <text evidence="5">Forms part of the ribosomal stalk, playing a central role in the interaction of the ribosome with GTP-bound translation factors.</text>
</comment>
<keyword evidence="5" id="KW-0699">rRNA-binding</keyword>
<dbReference type="InterPro" id="IPR001790">
    <property type="entry name" value="Ribosomal_uL10"/>
</dbReference>
<dbReference type="InterPro" id="IPR043141">
    <property type="entry name" value="Ribosomal_uL10-like_sf"/>
</dbReference>
<keyword evidence="5" id="KW-0694">RNA-binding</keyword>
<reference evidence="6 7" key="1">
    <citation type="journal article" date="2019" name="Nat. Microbiol.">
        <title>Mediterranean grassland soil C-N compound turnover is dependent on rainfall and depth, and is mediated by genomically divergent microorganisms.</title>
        <authorList>
            <person name="Diamond S."/>
            <person name="Andeer P.F."/>
            <person name="Li Z."/>
            <person name="Crits-Christoph A."/>
            <person name="Burstein D."/>
            <person name="Anantharaman K."/>
            <person name="Lane K.R."/>
            <person name="Thomas B.C."/>
            <person name="Pan C."/>
            <person name="Northen T.R."/>
            <person name="Banfield J.F."/>
        </authorList>
    </citation>
    <scope>NUCLEOTIDE SEQUENCE [LARGE SCALE GENOMIC DNA]</scope>
    <source>
        <strain evidence="6">WS_6</strain>
    </source>
</reference>
<dbReference type="NCBIfam" id="NF000955">
    <property type="entry name" value="PRK00099.1-1"/>
    <property type="match status" value="1"/>
</dbReference>
<dbReference type="GO" id="GO:1990904">
    <property type="term" value="C:ribonucleoprotein complex"/>
    <property type="evidence" value="ECO:0007669"/>
    <property type="project" value="UniProtKB-KW"/>
</dbReference>
<dbReference type="Gene3D" id="3.30.70.1730">
    <property type="match status" value="1"/>
</dbReference>
<comment type="caution">
    <text evidence="6">The sequence shown here is derived from an EMBL/GenBank/DDBJ whole genome shotgun (WGS) entry which is preliminary data.</text>
</comment>
<dbReference type="CDD" id="cd05797">
    <property type="entry name" value="Ribosomal_L10"/>
    <property type="match status" value="1"/>
</dbReference>
<dbReference type="PANTHER" id="PTHR11560">
    <property type="entry name" value="39S RIBOSOMAL PROTEIN L10, MITOCHONDRIAL"/>
    <property type="match status" value="1"/>
</dbReference>
<proteinExistence type="inferred from homology"/>
<evidence type="ECO:0000313" key="6">
    <source>
        <dbReference type="EMBL" id="TMQ57897.1"/>
    </source>
</evidence>
<comment type="similarity">
    <text evidence="1 5">Belongs to the universal ribosomal protein uL10 family.</text>
</comment>
<keyword evidence="3 5" id="KW-0687">Ribonucleoprotein</keyword>